<dbReference type="PANTHER" id="PTHR47707">
    <property type="entry name" value="8-OXO-DGTP DIPHOSPHATASE"/>
    <property type="match status" value="1"/>
</dbReference>
<dbReference type="GO" id="GO:0046872">
    <property type="term" value="F:metal ion binding"/>
    <property type="evidence" value="ECO:0007669"/>
    <property type="project" value="UniProtKB-KW"/>
</dbReference>
<keyword evidence="6" id="KW-0227">DNA damage</keyword>
<evidence type="ECO:0000256" key="8">
    <source>
        <dbReference type="ARBA" id="ARBA00022842"/>
    </source>
</evidence>
<keyword evidence="4" id="KW-0235">DNA replication</keyword>
<dbReference type="CDD" id="cd03425">
    <property type="entry name" value="NUDIX_MutT_NudA_like"/>
    <property type="match status" value="1"/>
</dbReference>
<evidence type="ECO:0000256" key="2">
    <source>
        <dbReference type="ARBA" id="ARBA00005582"/>
    </source>
</evidence>
<keyword evidence="9" id="KW-0234">DNA repair</keyword>
<evidence type="ECO:0000256" key="3">
    <source>
        <dbReference type="ARBA" id="ARBA00022457"/>
    </source>
</evidence>
<dbReference type="PROSITE" id="PS51462">
    <property type="entry name" value="NUDIX"/>
    <property type="match status" value="1"/>
</dbReference>
<dbReference type="EMBL" id="CAEZYQ010000012">
    <property type="protein sequence ID" value="CAB4746845.1"/>
    <property type="molecule type" value="Genomic_DNA"/>
</dbReference>
<keyword evidence="5" id="KW-0479">Metal-binding</keyword>
<evidence type="ECO:0000256" key="5">
    <source>
        <dbReference type="ARBA" id="ARBA00022723"/>
    </source>
</evidence>
<dbReference type="GO" id="GO:0008413">
    <property type="term" value="F:8-oxo-7,8-dihydroguanosine triphosphate pyrophosphatase activity"/>
    <property type="evidence" value="ECO:0007669"/>
    <property type="project" value="TreeGrafter"/>
</dbReference>
<dbReference type="InterPro" id="IPR020084">
    <property type="entry name" value="NUDIX_hydrolase_CS"/>
</dbReference>
<feature type="region of interest" description="Disordered" evidence="12">
    <location>
        <begin position="16"/>
        <end position="36"/>
    </location>
</feature>
<evidence type="ECO:0000256" key="7">
    <source>
        <dbReference type="ARBA" id="ARBA00022801"/>
    </source>
</evidence>
<evidence type="ECO:0000259" key="13">
    <source>
        <dbReference type="PROSITE" id="PS51462"/>
    </source>
</evidence>
<dbReference type="InterPro" id="IPR020476">
    <property type="entry name" value="Nudix_hydrolase"/>
</dbReference>
<proteinExistence type="inferred from homology"/>
<dbReference type="SUPFAM" id="SSF55811">
    <property type="entry name" value="Nudix"/>
    <property type="match status" value="1"/>
</dbReference>
<keyword evidence="7" id="KW-0378">Hydrolase</keyword>
<dbReference type="PANTHER" id="PTHR47707:SF1">
    <property type="entry name" value="NUDIX HYDROLASE FAMILY PROTEIN"/>
    <property type="match status" value="1"/>
</dbReference>
<dbReference type="GO" id="GO:0044715">
    <property type="term" value="F:8-oxo-dGDP phosphatase activity"/>
    <property type="evidence" value="ECO:0007669"/>
    <property type="project" value="TreeGrafter"/>
</dbReference>
<evidence type="ECO:0000256" key="1">
    <source>
        <dbReference type="ARBA" id="ARBA00001946"/>
    </source>
</evidence>
<evidence type="ECO:0000313" key="14">
    <source>
        <dbReference type="EMBL" id="CAB4746845.1"/>
    </source>
</evidence>
<evidence type="ECO:0000256" key="6">
    <source>
        <dbReference type="ARBA" id="ARBA00022763"/>
    </source>
</evidence>
<sequence>MAAAIVRGGRVLAARRTTPREAAGRWELPGGKAEPGEPLTHALEREVAEELGCEVEVTRWLDGAAPIGETHELRAALARLTRGEPAPSEHDGTHDEVRWLTADELDPEHDGAVDWLEPDRPFLPQVAAALRHSSKDMRRIIVFEAEHAEAVEQRLRHDGFDAEVVRERLQGEDDDEDHPWAVVTDAPSLVAEVLTDEYDGWLDEDGADHGQEQPPPAQGSPLDLPTAPRRIKRIP</sequence>
<dbReference type="PRINTS" id="PR00502">
    <property type="entry name" value="NUDIXFAMILY"/>
</dbReference>
<gene>
    <name evidence="14" type="ORF">UFOPK2761_01715</name>
</gene>
<reference evidence="14" key="1">
    <citation type="submission" date="2020-05" db="EMBL/GenBank/DDBJ databases">
        <authorList>
            <person name="Chiriac C."/>
            <person name="Salcher M."/>
            <person name="Ghai R."/>
            <person name="Kavagutti S V."/>
        </authorList>
    </citation>
    <scope>NUCLEOTIDE SEQUENCE</scope>
</reference>
<dbReference type="PROSITE" id="PS00893">
    <property type="entry name" value="NUDIX_BOX"/>
    <property type="match status" value="1"/>
</dbReference>
<dbReference type="InterPro" id="IPR015797">
    <property type="entry name" value="NUDIX_hydrolase-like_dom_sf"/>
</dbReference>
<accession>A0A6J6TJ82</accession>
<comment type="similarity">
    <text evidence="2">Belongs to the Nudix hydrolase family.</text>
</comment>
<keyword evidence="8" id="KW-0460">Magnesium</keyword>
<evidence type="ECO:0000256" key="4">
    <source>
        <dbReference type="ARBA" id="ARBA00022705"/>
    </source>
</evidence>
<name>A0A6J6TJ82_9ZZZZ</name>
<dbReference type="InterPro" id="IPR047127">
    <property type="entry name" value="MutT-like"/>
</dbReference>
<evidence type="ECO:0000256" key="11">
    <source>
        <dbReference type="ARBA" id="ARBA00038905"/>
    </source>
</evidence>
<dbReference type="AlphaFoldDB" id="A0A6J6TJ82"/>
<keyword evidence="3" id="KW-0515">Mutator protein</keyword>
<protein>
    <recommendedName>
        <fullName evidence="11">8-oxo-dGTP diphosphatase</fullName>
        <ecNumber evidence="11">3.6.1.55</ecNumber>
    </recommendedName>
</protein>
<feature type="compositionally biased region" description="Acidic residues" evidence="12">
    <location>
        <begin position="196"/>
        <end position="206"/>
    </location>
</feature>
<evidence type="ECO:0000256" key="12">
    <source>
        <dbReference type="SAM" id="MobiDB-lite"/>
    </source>
</evidence>
<dbReference type="EC" id="3.6.1.55" evidence="11"/>
<dbReference type="InterPro" id="IPR000086">
    <property type="entry name" value="NUDIX_hydrolase_dom"/>
</dbReference>
<organism evidence="14">
    <name type="scientific">freshwater metagenome</name>
    <dbReference type="NCBI Taxonomy" id="449393"/>
    <lineage>
        <taxon>unclassified sequences</taxon>
        <taxon>metagenomes</taxon>
        <taxon>ecological metagenomes</taxon>
    </lineage>
</organism>
<dbReference type="GO" id="GO:0006281">
    <property type="term" value="P:DNA repair"/>
    <property type="evidence" value="ECO:0007669"/>
    <property type="project" value="UniProtKB-KW"/>
</dbReference>
<evidence type="ECO:0000256" key="9">
    <source>
        <dbReference type="ARBA" id="ARBA00023204"/>
    </source>
</evidence>
<comment type="cofactor">
    <cofactor evidence="1">
        <name>Mg(2+)</name>
        <dbReference type="ChEBI" id="CHEBI:18420"/>
    </cofactor>
</comment>
<evidence type="ECO:0000256" key="10">
    <source>
        <dbReference type="ARBA" id="ARBA00035861"/>
    </source>
</evidence>
<dbReference type="GO" id="GO:0044716">
    <property type="term" value="F:8-oxo-GDP phosphatase activity"/>
    <property type="evidence" value="ECO:0007669"/>
    <property type="project" value="TreeGrafter"/>
</dbReference>
<feature type="region of interest" description="Disordered" evidence="12">
    <location>
        <begin position="196"/>
        <end position="235"/>
    </location>
</feature>
<feature type="domain" description="Nudix hydrolase" evidence="13">
    <location>
        <begin position="1"/>
        <end position="128"/>
    </location>
</feature>
<dbReference type="GO" id="GO:0035539">
    <property type="term" value="F:8-oxo-7,8-dihydrodeoxyguanosine triphosphate pyrophosphatase activity"/>
    <property type="evidence" value="ECO:0007669"/>
    <property type="project" value="UniProtKB-EC"/>
</dbReference>
<dbReference type="GO" id="GO:0006260">
    <property type="term" value="P:DNA replication"/>
    <property type="evidence" value="ECO:0007669"/>
    <property type="project" value="UniProtKB-KW"/>
</dbReference>
<dbReference type="Pfam" id="PF00293">
    <property type="entry name" value="NUDIX"/>
    <property type="match status" value="1"/>
</dbReference>
<dbReference type="Gene3D" id="3.90.79.10">
    <property type="entry name" value="Nucleoside Triphosphate Pyrophosphohydrolase"/>
    <property type="match status" value="1"/>
</dbReference>
<comment type="catalytic activity">
    <reaction evidence="10">
        <text>8-oxo-dGTP + H2O = 8-oxo-dGMP + diphosphate + H(+)</text>
        <dbReference type="Rhea" id="RHEA:31575"/>
        <dbReference type="ChEBI" id="CHEBI:15377"/>
        <dbReference type="ChEBI" id="CHEBI:15378"/>
        <dbReference type="ChEBI" id="CHEBI:33019"/>
        <dbReference type="ChEBI" id="CHEBI:63224"/>
        <dbReference type="ChEBI" id="CHEBI:77896"/>
        <dbReference type="EC" id="3.6.1.55"/>
    </reaction>
</comment>